<dbReference type="InterPro" id="IPR014756">
    <property type="entry name" value="Ig_E-set"/>
</dbReference>
<evidence type="ECO:0000313" key="3">
    <source>
        <dbReference type="Proteomes" id="UP000794436"/>
    </source>
</evidence>
<dbReference type="Pfam" id="PF00339">
    <property type="entry name" value="Arrestin_N"/>
    <property type="match status" value="1"/>
</dbReference>
<reference evidence="2" key="1">
    <citation type="submission" date="2019-03" db="EMBL/GenBank/DDBJ databases">
        <title>Long read genome sequence of the mycoparasitic Pythium oligandrum ATCC 38472 isolated from sugarbeet rhizosphere.</title>
        <authorList>
            <person name="Gaulin E."/>
        </authorList>
    </citation>
    <scope>NUCLEOTIDE SEQUENCE</scope>
    <source>
        <strain evidence="2">ATCC 38472_TT</strain>
    </source>
</reference>
<evidence type="ECO:0000313" key="2">
    <source>
        <dbReference type="EMBL" id="TMW58573.1"/>
    </source>
</evidence>
<dbReference type="GO" id="GO:0005737">
    <property type="term" value="C:cytoplasm"/>
    <property type="evidence" value="ECO:0007669"/>
    <property type="project" value="TreeGrafter"/>
</dbReference>
<comment type="caution">
    <text evidence="2">The sequence shown here is derived from an EMBL/GenBank/DDBJ whole genome shotgun (WGS) entry which is preliminary data.</text>
</comment>
<proteinExistence type="predicted"/>
<dbReference type="OrthoDB" id="2333384at2759"/>
<dbReference type="PANTHER" id="PTHR11188:SF17">
    <property type="entry name" value="FI21816P1"/>
    <property type="match status" value="1"/>
</dbReference>
<protein>
    <recommendedName>
        <fullName evidence="1">Arrestin-like N-terminal domain-containing protein</fullName>
    </recommendedName>
</protein>
<dbReference type="InterPro" id="IPR011021">
    <property type="entry name" value="Arrestin-like_N"/>
</dbReference>
<gene>
    <name evidence="2" type="ORF">Poli38472_010132</name>
</gene>
<evidence type="ECO:0000259" key="1">
    <source>
        <dbReference type="Pfam" id="PF00339"/>
    </source>
</evidence>
<dbReference type="PANTHER" id="PTHR11188">
    <property type="entry name" value="ARRESTIN DOMAIN CONTAINING PROTEIN"/>
    <property type="match status" value="1"/>
</dbReference>
<name>A0A8K1FHA2_PYTOL</name>
<dbReference type="InterPro" id="IPR050357">
    <property type="entry name" value="Arrestin_domain-protein"/>
</dbReference>
<dbReference type="GO" id="GO:0015031">
    <property type="term" value="P:protein transport"/>
    <property type="evidence" value="ECO:0007669"/>
    <property type="project" value="TreeGrafter"/>
</dbReference>
<keyword evidence="3" id="KW-1185">Reference proteome</keyword>
<accession>A0A8K1FHA2</accession>
<dbReference type="Gene3D" id="2.60.40.640">
    <property type="match status" value="2"/>
</dbReference>
<dbReference type="Proteomes" id="UP000794436">
    <property type="component" value="Unassembled WGS sequence"/>
</dbReference>
<dbReference type="EMBL" id="SPLM01000111">
    <property type="protein sequence ID" value="TMW58573.1"/>
    <property type="molecule type" value="Genomic_DNA"/>
</dbReference>
<organism evidence="2 3">
    <name type="scientific">Pythium oligandrum</name>
    <name type="common">Mycoparasitic fungus</name>
    <dbReference type="NCBI Taxonomy" id="41045"/>
    <lineage>
        <taxon>Eukaryota</taxon>
        <taxon>Sar</taxon>
        <taxon>Stramenopiles</taxon>
        <taxon>Oomycota</taxon>
        <taxon>Peronosporomycetes</taxon>
        <taxon>Pythiales</taxon>
        <taxon>Pythiaceae</taxon>
        <taxon>Pythium</taxon>
    </lineage>
</organism>
<dbReference type="AlphaFoldDB" id="A0A8K1FHA2"/>
<sequence length="330" mass="36700">MGRITQKLKVGVRGSLDVVIEKTSVSPGGTLSGLVRLHADKPIVTHGLDVVFAGRERLEWDELNDDPGHPHNEKSVVHEDKMALLDSPGTGNTARTLEAGVHEYPFTFQIPQRLPESFTYTAKRIQGMDRVFIAVVYDVTASLLVDGFLKADLECIVPIEVRADSPQIHHCESFTTFKSDETKLLGIIKKGACDVILNVRANVLDATSTIVAHVDVSHSSNRELKSLKLSLVEDIEIDRKCYKTIRTGSRVLCSRFFEKRTLEAMATDTISSFALELPVTPNDVYGVEPLLPSMNSHFIVSLRYRVVLECKFPLSRRIEVDAPVTFVRTS</sequence>
<dbReference type="SUPFAM" id="SSF81296">
    <property type="entry name" value="E set domains"/>
    <property type="match status" value="1"/>
</dbReference>
<feature type="domain" description="Arrestin-like N-terminal" evidence="1">
    <location>
        <begin position="26"/>
        <end position="129"/>
    </location>
</feature>
<dbReference type="InterPro" id="IPR014752">
    <property type="entry name" value="Arrestin-like_C"/>
</dbReference>